<protein>
    <recommendedName>
        <fullName evidence="3">RloB-like protein</fullName>
    </recommendedName>
</protein>
<dbReference type="OrthoDB" id="9796523at2"/>
<dbReference type="EMBL" id="LUUK01000195">
    <property type="protein sequence ID" value="OAI15080.1"/>
    <property type="molecule type" value="Genomic_DNA"/>
</dbReference>
<accession>A0A177NDF6</accession>
<dbReference type="Proteomes" id="UP000077628">
    <property type="component" value="Unassembled WGS sequence"/>
</dbReference>
<reference evidence="2" key="1">
    <citation type="submission" date="2016-03" db="EMBL/GenBank/DDBJ databases">
        <authorList>
            <person name="Heylen K."/>
            <person name="De Vos P."/>
            <person name="Vekeman B."/>
        </authorList>
    </citation>
    <scope>NUCLEOTIDE SEQUENCE [LARGE SCALE GENOMIC DNA]</scope>
    <source>
        <strain evidence="2">R-45383</strain>
    </source>
</reference>
<sequence length="201" mass="23165">MARNAASFNRAKPRFKPQPTVLVICEDSKSVKRYLEDACGYFRIKVQVEIRHCGKTDPTSIVNEAIGRKGKFDRVFCTIDRDAHANFENALDAAKSQPKIDVVVSYPCFEFWLLLHFGYSRKPHSPDSLLKDLRAYPEFADYDKGNERNIFRSLENRLPEARRLAPKVLTEAIDSGEMNPSTRLHELLAYFEELSQPQKIR</sequence>
<dbReference type="STRING" id="702114.A1355_11280"/>
<proteinExistence type="predicted"/>
<dbReference type="Pfam" id="PF13707">
    <property type="entry name" value="RloB"/>
    <property type="match status" value="1"/>
</dbReference>
<gene>
    <name evidence="1" type="ORF">A1355_11280</name>
</gene>
<dbReference type="RefSeq" id="WP_064030751.1">
    <property type="nucleotide sequence ID" value="NZ_LUUK01000195.1"/>
</dbReference>
<evidence type="ECO:0000313" key="2">
    <source>
        <dbReference type="Proteomes" id="UP000077628"/>
    </source>
</evidence>
<evidence type="ECO:0000313" key="1">
    <source>
        <dbReference type="EMBL" id="OAI15080.1"/>
    </source>
</evidence>
<dbReference type="AlphaFoldDB" id="A0A177NDF6"/>
<evidence type="ECO:0008006" key="3">
    <source>
        <dbReference type="Google" id="ProtNLM"/>
    </source>
</evidence>
<keyword evidence="2" id="KW-1185">Reference proteome</keyword>
<dbReference type="InterPro" id="IPR025591">
    <property type="entry name" value="RloB"/>
</dbReference>
<comment type="caution">
    <text evidence="1">The sequence shown here is derived from an EMBL/GenBank/DDBJ whole genome shotgun (WGS) entry which is preliminary data.</text>
</comment>
<organism evidence="1 2">
    <name type="scientific">Methylomonas koyamae</name>
    <dbReference type="NCBI Taxonomy" id="702114"/>
    <lineage>
        <taxon>Bacteria</taxon>
        <taxon>Pseudomonadati</taxon>
        <taxon>Pseudomonadota</taxon>
        <taxon>Gammaproteobacteria</taxon>
        <taxon>Methylococcales</taxon>
        <taxon>Methylococcaceae</taxon>
        <taxon>Methylomonas</taxon>
    </lineage>
</organism>
<name>A0A177NDF6_9GAMM</name>